<keyword evidence="2" id="KW-1185">Reference proteome</keyword>
<evidence type="ECO:0000313" key="1">
    <source>
        <dbReference type="EMBL" id="UPK97012.1"/>
    </source>
</evidence>
<organism evidence="1 2">
    <name type="scientific">Fusarium solani subsp. cucurbitae</name>
    <name type="common">Neocosmosporum cucurbitae</name>
    <dbReference type="NCBI Taxonomy" id="2747967"/>
    <lineage>
        <taxon>Eukaryota</taxon>
        <taxon>Fungi</taxon>
        <taxon>Dikarya</taxon>
        <taxon>Ascomycota</taxon>
        <taxon>Pezizomycotina</taxon>
        <taxon>Sordariomycetes</taxon>
        <taxon>Hypocreomycetidae</taxon>
        <taxon>Hypocreales</taxon>
        <taxon>Nectriaceae</taxon>
        <taxon>Fusarium</taxon>
        <taxon>Fusarium solani species complex</taxon>
    </lineage>
</organism>
<gene>
    <name evidence="1" type="ORF">LCI18_007947</name>
</gene>
<protein>
    <submittedName>
        <fullName evidence="1">Uncharacterized protein</fullName>
    </submittedName>
</protein>
<accession>A0ACD3Z7D6</accession>
<dbReference type="Proteomes" id="UP000830768">
    <property type="component" value="Chromosome 6"/>
</dbReference>
<sequence>MFGNTLERRHPFKHENLLHGKLLQELTMNNTNLLCANSSSSFTKMASSSIKSEPLLAHFSSARSAASCITDSRRYRRQRKLQLPYLQRTIATVKDMSIPASVCVGLEVEFLVAISTVGTPPGEGRWICLASKKDAGGLAIGDFRPMEAPCIHKVCQVMASGGAPVGCNDMPLLKPSPGQVSGSSLVQLTKTREDIRVWNKEAAEPTSGTVAPSNYWFVVPERHLTQDCVRKSSKTPSIKYAWFGTEINSPILMRPQEFSQGLPTLRRCLKGIQDNMVVGLNSGCGLHLHVNDAGNMKLQTALRVVTLVWHLEDTLLYPLCHPHRSKSAFSMRVSVESSIAMDKGEPAVSGEGAALVAMLTELMGKFKGRKKVDKRLVGAMKRLWAQPDLTSLGLALRKFNEGPVHTTTRCALVVSKYNTVEFRYPESTFDADFISRWTDLVRHLYGVAMKPQADFNRVLSRVYDLATRDQVPGWSDMMAAIEFKTNIGRWQMRLEQYASNLKDLDSQGIIPASGR</sequence>
<dbReference type="EMBL" id="CP090035">
    <property type="protein sequence ID" value="UPK97012.1"/>
    <property type="molecule type" value="Genomic_DNA"/>
</dbReference>
<evidence type="ECO:0000313" key="2">
    <source>
        <dbReference type="Proteomes" id="UP000830768"/>
    </source>
</evidence>
<reference evidence="1" key="1">
    <citation type="submission" date="2021-11" db="EMBL/GenBank/DDBJ databases">
        <title>Fusarium solani-melongenae Genome sequencing and assembly.</title>
        <authorList>
            <person name="Xie S."/>
            <person name="Huang L."/>
            <person name="Zhang X."/>
        </authorList>
    </citation>
    <scope>NUCLEOTIDE SEQUENCE</scope>
    <source>
        <strain evidence="1">CRI 24-3</strain>
    </source>
</reference>
<proteinExistence type="predicted"/>
<name>A0ACD3Z7D6_FUSSC</name>